<accession>A0A9P6VM32</accession>
<dbReference type="AlphaFoldDB" id="A0A9P6VM32"/>
<gene>
    <name evidence="3" type="ORF">D0Z07_3076</name>
</gene>
<feature type="transmembrane region" description="Helical" evidence="2">
    <location>
        <begin position="81"/>
        <end position="106"/>
    </location>
</feature>
<proteinExistence type="predicted"/>
<feature type="transmembrane region" description="Helical" evidence="2">
    <location>
        <begin position="118"/>
        <end position="139"/>
    </location>
</feature>
<evidence type="ECO:0000256" key="2">
    <source>
        <dbReference type="SAM" id="Phobius"/>
    </source>
</evidence>
<dbReference type="EMBL" id="VNKQ01000006">
    <property type="protein sequence ID" value="KAG0650543.1"/>
    <property type="molecule type" value="Genomic_DNA"/>
</dbReference>
<sequence>MADTHNRAPWRKAILIPFWCLQIGFMLVFIPLLVVSYKNNNDEDWDGTSTRYDVWITLCGFCLLLTITEIILLARHKLRPLAFLLMNVAKAAIWTALFILDIVSVVNDGGRTTSTVGIILHAVLLLCFWIPLIYGSIIYHRLRKEKKSYTPVNHPYSLQADTQDHHSSQIPVAYNTSATSHGPLRDIESNREHPGVDVQRARSPSFNHERDTRYETYMRTRMSFQQADTATSETFKRKALVSGGEGIPSVFVEHHDGVAFEMESGKSLSHERYL</sequence>
<feature type="region of interest" description="Disordered" evidence="1">
    <location>
        <begin position="177"/>
        <end position="202"/>
    </location>
</feature>
<dbReference type="OrthoDB" id="5211263at2759"/>
<feature type="transmembrane region" description="Helical" evidence="2">
    <location>
        <begin position="12"/>
        <end position="34"/>
    </location>
</feature>
<comment type="caution">
    <text evidence="3">The sequence shown here is derived from an EMBL/GenBank/DDBJ whole genome shotgun (WGS) entry which is preliminary data.</text>
</comment>
<evidence type="ECO:0000313" key="4">
    <source>
        <dbReference type="Proteomes" id="UP000785200"/>
    </source>
</evidence>
<feature type="transmembrane region" description="Helical" evidence="2">
    <location>
        <begin position="54"/>
        <end position="74"/>
    </location>
</feature>
<organism evidence="3 4">
    <name type="scientific">Hyphodiscus hymeniophilus</name>
    <dbReference type="NCBI Taxonomy" id="353542"/>
    <lineage>
        <taxon>Eukaryota</taxon>
        <taxon>Fungi</taxon>
        <taxon>Dikarya</taxon>
        <taxon>Ascomycota</taxon>
        <taxon>Pezizomycotina</taxon>
        <taxon>Leotiomycetes</taxon>
        <taxon>Helotiales</taxon>
        <taxon>Hyphodiscaceae</taxon>
        <taxon>Hyphodiscus</taxon>
    </lineage>
</organism>
<keyword evidence="2" id="KW-0472">Membrane</keyword>
<evidence type="ECO:0000313" key="3">
    <source>
        <dbReference type="EMBL" id="KAG0650543.1"/>
    </source>
</evidence>
<keyword evidence="2" id="KW-0812">Transmembrane</keyword>
<reference evidence="3" key="1">
    <citation type="submission" date="2019-07" db="EMBL/GenBank/DDBJ databases">
        <title>Hyphodiscus hymeniophilus genome sequencing and assembly.</title>
        <authorList>
            <person name="Kramer G."/>
            <person name="Nodwell J."/>
        </authorList>
    </citation>
    <scope>NUCLEOTIDE SEQUENCE</scope>
    <source>
        <strain evidence="3">ATCC 34498</strain>
    </source>
</reference>
<evidence type="ECO:0000256" key="1">
    <source>
        <dbReference type="SAM" id="MobiDB-lite"/>
    </source>
</evidence>
<keyword evidence="4" id="KW-1185">Reference proteome</keyword>
<name>A0A9P6VM32_9HELO</name>
<keyword evidence="2" id="KW-1133">Transmembrane helix</keyword>
<dbReference type="Proteomes" id="UP000785200">
    <property type="component" value="Unassembled WGS sequence"/>
</dbReference>
<feature type="compositionally biased region" description="Basic and acidic residues" evidence="1">
    <location>
        <begin position="183"/>
        <end position="195"/>
    </location>
</feature>
<protein>
    <submittedName>
        <fullName evidence="3">Uncharacterized protein</fullName>
    </submittedName>
</protein>